<name>A0ABD6EP11_9BILA</name>
<dbReference type="EMBL" id="JBGFUD010007459">
    <property type="protein sequence ID" value="MFH4981561.1"/>
    <property type="molecule type" value="Genomic_DNA"/>
</dbReference>
<proteinExistence type="predicted"/>
<gene>
    <name evidence="3" type="ORF">AB6A40_008270</name>
</gene>
<accession>A0ABD6EP11</accession>
<evidence type="ECO:0008006" key="5">
    <source>
        <dbReference type="Google" id="ProtNLM"/>
    </source>
</evidence>
<dbReference type="Proteomes" id="UP001608902">
    <property type="component" value="Unassembled WGS sequence"/>
</dbReference>
<feature type="chain" id="PRO_5044897150" description="Secreted protein" evidence="2">
    <location>
        <begin position="18"/>
        <end position="187"/>
    </location>
</feature>
<feature type="region of interest" description="Disordered" evidence="1">
    <location>
        <begin position="95"/>
        <end position="124"/>
    </location>
</feature>
<feature type="compositionally biased region" description="Polar residues" evidence="1">
    <location>
        <begin position="98"/>
        <end position="117"/>
    </location>
</feature>
<protein>
    <recommendedName>
        <fullName evidence="5">Secreted protein</fullName>
    </recommendedName>
</protein>
<comment type="caution">
    <text evidence="3">The sequence shown here is derived from an EMBL/GenBank/DDBJ whole genome shotgun (WGS) entry which is preliminary data.</text>
</comment>
<reference evidence="3 4" key="1">
    <citation type="submission" date="2024-08" db="EMBL/GenBank/DDBJ databases">
        <title>Gnathostoma spinigerum genome.</title>
        <authorList>
            <person name="Gonzalez-Bertolin B."/>
            <person name="Monzon S."/>
            <person name="Zaballos A."/>
            <person name="Jimenez P."/>
            <person name="Dekumyoy P."/>
            <person name="Varona S."/>
            <person name="Cuesta I."/>
            <person name="Sumanam S."/>
            <person name="Adisakwattana P."/>
            <person name="Gasser R.B."/>
            <person name="Hernandez-Gonzalez A."/>
            <person name="Young N.D."/>
            <person name="Perteguer M.J."/>
        </authorList>
    </citation>
    <scope>NUCLEOTIDE SEQUENCE [LARGE SCALE GENOMIC DNA]</scope>
    <source>
        <strain evidence="3">AL3</strain>
        <tissue evidence="3">Liver</tissue>
    </source>
</reference>
<evidence type="ECO:0000256" key="2">
    <source>
        <dbReference type="SAM" id="SignalP"/>
    </source>
</evidence>
<evidence type="ECO:0000313" key="3">
    <source>
        <dbReference type="EMBL" id="MFH4981561.1"/>
    </source>
</evidence>
<evidence type="ECO:0000256" key="1">
    <source>
        <dbReference type="SAM" id="MobiDB-lite"/>
    </source>
</evidence>
<organism evidence="3 4">
    <name type="scientific">Gnathostoma spinigerum</name>
    <dbReference type="NCBI Taxonomy" id="75299"/>
    <lineage>
        <taxon>Eukaryota</taxon>
        <taxon>Metazoa</taxon>
        <taxon>Ecdysozoa</taxon>
        <taxon>Nematoda</taxon>
        <taxon>Chromadorea</taxon>
        <taxon>Rhabditida</taxon>
        <taxon>Spirurina</taxon>
        <taxon>Gnathostomatomorpha</taxon>
        <taxon>Gnathostomatoidea</taxon>
        <taxon>Gnathostomatidae</taxon>
        <taxon>Gnathostoma</taxon>
    </lineage>
</organism>
<dbReference type="AlphaFoldDB" id="A0ABD6EP11"/>
<keyword evidence="4" id="KW-1185">Reference proteome</keyword>
<evidence type="ECO:0000313" key="4">
    <source>
        <dbReference type="Proteomes" id="UP001608902"/>
    </source>
</evidence>
<sequence>MLLKILLLLAVTSKASTEEAYRFIMENSYICLPPSGRFMTENEAKRNRCERICGKVDVTGLACIRGRSGRPLCVRVPTACIREYRLAYKSNPLRNKKITPTSRTAGSPQISSTAIRTSRQRPKAIQTTRKNNSIKLKNNLMNMTLSKQRVVRTRIPHEETPPGINHKFSLRHRVRTVQRKHSEVVNN</sequence>
<keyword evidence="2" id="KW-0732">Signal</keyword>
<feature type="signal peptide" evidence="2">
    <location>
        <begin position="1"/>
        <end position="17"/>
    </location>
</feature>